<proteinExistence type="predicted"/>
<keyword evidence="6" id="KW-1015">Disulfide bond</keyword>
<dbReference type="SMART" id="SM00406">
    <property type="entry name" value="IGv"/>
    <property type="match status" value="2"/>
</dbReference>
<organism evidence="11 12">
    <name type="scientific">Channa striata</name>
    <name type="common">Snakehead murrel</name>
    <name type="synonym">Ophicephalus striatus</name>
    <dbReference type="NCBI Taxonomy" id="64152"/>
    <lineage>
        <taxon>Eukaryota</taxon>
        <taxon>Metazoa</taxon>
        <taxon>Chordata</taxon>
        <taxon>Craniata</taxon>
        <taxon>Vertebrata</taxon>
        <taxon>Euteleostomi</taxon>
        <taxon>Actinopterygii</taxon>
        <taxon>Neopterygii</taxon>
        <taxon>Teleostei</taxon>
        <taxon>Neoteleostei</taxon>
        <taxon>Acanthomorphata</taxon>
        <taxon>Anabantaria</taxon>
        <taxon>Anabantiformes</taxon>
        <taxon>Channoidei</taxon>
        <taxon>Channidae</taxon>
        <taxon>Channa</taxon>
    </lineage>
</organism>
<evidence type="ECO:0000256" key="8">
    <source>
        <dbReference type="SAM" id="Phobius"/>
    </source>
</evidence>
<feature type="domain" description="Ig-like" evidence="10">
    <location>
        <begin position="128"/>
        <end position="240"/>
    </location>
</feature>
<evidence type="ECO:0000259" key="10">
    <source>
        <dbReference type="PROSITE" id="PS50835"/>
    </source>
</evidence>
<accession>A0AA88N2N8</accession>
<evidence type="ECO:0000313" key="11">
    <source>
        <dbReference type="EMBL" id="KAK2848669.1"/>
    </source>
</evidence>
<dbReference type="Gene3D" id="2.60.40.10">
    <property type="entry name" value="Immunoglobulins"/>
    <property type="match status" value="2"/>
</dbReference>
<evidence type="ECO:0000256" key="1">
    <source>
        <dbReference type="ARBA" id="ARBA00004236"/>
    </source>
</evidence>
<keyword evidence="2" id="KW-1003">Cell membrane</keyword>
<keyword evidence="4" id="KW-0391">Immunity</keyword>
<keyword evidence="8" id="KW-0812">Transmembrane</keyword>
<protein>
    <recommendedName>
        <fullName evidence="10">Ig-like domain-containing protein</fullName>
    </recommendedName>
</protein>
<keyword evidence="3 9" id="KW-0732">Signal</keyword>
<dbReference type="SUPFAM" id="SSF48726">
    <property type="entry name" value="Immunoglobulin"/>
    <property type="match status" value="2"/>
</dbReference>
<feature type="domain" description="Ig-like" evidence="10">
    <location>
        <begin position="26"/>
        <end position="106"/>
    </location>
</feature>
<dbReference type="PROSITE" id="PS50835">
    <property type="entry name" value="IG_LIKE"/>
    <property type="match status" value="2"/>
</dbReference>
<dbReference type="CDD" id="cd00099">
    <property type="entry name" value="IgV"/>
    <property type="match status" value="1"/>
</dbReference>
<evidence type="ECO:0000256" key="6">
    <source>
        <dbReference type="ARBA" id="ARBA00023157"/>
    </source>
</evidence>
<name>A0AA88N2N8_CHASR</name>
<evidence type="ECO:0000256" key="4">
    <source>
        <dbReference type="ARBA" id="ARBA00022859"/>
    </source>
</evidence>
<dbReference type="AlphaFoldDB" id="A0AA88N2N8"/>
<evidence type="ECO:0000256" key="3">
    <source>
        <dbReference type="ARBA" id="ARBA00022729"/>
    </source>
</evidence>
<dbReference type="GO" id="GO:0009617">
    <property type="term" value="P:response to bacterium"/>
    <property type="evidence" value="ECO:0007669"/>
    <property type="project" value="TreeGrafter"/>
</dbReference>
<gene>
    <name evidence="11" type="ORF">Q5P01_008503</name>
</gene>
<keyword evidence="7" id="KW-0325">Glycoprotein</keyword>
<dbReference type="InterPro" id="IPR013783">
    <property type="entry name" value="Ig-like_fold"/>
</dbReference>
<evidence type="ECO:0000256" key="2">
    <source>
        <dbReference type="ARBA" id="ARBA00022475"/>
    </source>
</evidence>
<dbReference type="Proteomes" id="UP001187415">
    <property type="component" value="Unassembled WGS sequence"/>
</dbReference>
<feature type="chain" id="PRO_5041738283" description="Ig-like domain-containing protein" evidence="9">
    <location>
        <begin position="17"/>
        <end position="340"/>
    </location>
</feature>
<feature type="signal peptide" evidence="9">
    <location>
        <begin position="1"/>
        <end position="16"/>
    </location>
</feature>
<evidence type="ECO:0000256" key="9">
    <source>
        <dbReference type="SAM" id="SignalP"/>
    </source>
</evidence>
<keyword evidence="8" id="KW-1133">Transmembrane helix</keyword>
<evidence type="ECO:0000256" key="5">
    <source>
        <dbReference type="ARBA" id="ARBA00023136"/>
    </source>
</evidence>
<keyword evidence="12" id="KW-1185">Reference proteome</keyword>
<dbReference type="EMBL" id="JAUPFM010000006">
    <property type="protein sequence ID" value="KAK2848669.1"/>
    <property type="molecule type" value="Genomic_DNA"/>
</dbReference>
<dbReference type="SMART" id="SM00409">
    <property type="entry name" value="IG"/>
    <property type="match status" value="2"/>
</dbReference>
<sequence length="340" mass="37790">MMVLWVTLLLLQRGHSLVPVTTVQLGEPVTFTCAIKDQDLRSKEIHWYKQSPGDTLKLIVTVLPSTTKEPEFSESRMHVKTDKYFSNLTILRTIREDDGMYHCGVTEWIKTVWSGTYLLVRGNSQRTSNYTVVQQSTASDQVRPGDSVTLQCSVLSDSENQTCPGDHSVYWFRAGSEKSHPEIIHTDGNGQCKKSDTVKSCVYGLSRTISSSDEGTFYCAVATCGQILFGNGTKVDIKVNSEFIAPVILLACLAVSVTGNIVFICYRSPRPVCAQFKGRENTSSQVRHEILTERGHNIAPSENDLNYAALRFSGGKASRGRKEKQLKTEESVYAQVKIST</sequence>
<dbReference type="Pfam" id="PF07686">
    <property type="entry name" value="V-set"/>
    <property type="match status" value="1"/>
</dbReference>
<evidence type="ECO:0000256" key="7">
    <source>
        <dbReference type="ARBA" id="ARBA00023180"/>
    </source>
</evidence>
<comment type="subcellular location">
    <subcellularLocation>
        <location evidence="1">Cell membrane</location>
    </subcellularLocation>
</comment>
<dbReference type="InterPro" id="IPR013106">
    <property type="entry name" value="Ig_V-set"/>
</dbReference>
<dbReference type="InterPro" id="IPR007110">
    <property type="entry name" value="Ig-like_dom"/>
</dbReference>
<reference evidence="11" key="1">
    <citation type="submission" date="2023-07" db="EMBL/GenBank/DDBJ databases">
        <title>Chromosome-level Genome Assembly of Striped Snakehead (Channa striata).</title>
        <authorList>
            <person name="Liu H."/>
        </authorList>
    </citation>
    <scope>NUCLEOTIDE SEQUENCE</scope>
    <source>
        <strain evidence="11">Gz</strain>
        <tissue evidence="11">Muscle</tissue>
    </source>
</reference>
<comment type="caution">
    <text evidence="11">The sequence shown here is derived from an EMBL/GenBank/DDBJ whole genome shotgun (WGS) entry which is preliminary data.</text>
</comment>
<dbReference type="InterPro" id="IPR036179">
    <property type="entry name" value="Ig-like_dom_sf"/>
</dbReference>
<dbReference type="PANTHER" id="PTHR19433:SF133">
    <property type="entry name" value="IMMUNE-TYPE RECEPTOR 5 PRECURSOR-RELATED"/>
    <property type="match status" value="1"/>
</dbReference>
<dbReference type="PANTHER" id="PTHR19433">
    <property type="entry name" value="T-CELL RECEPTOR ALPHA CHAIN V REGION-RELATED"/>
    <property type="match status" value="1"/>
</dbReference>
<dbReference type="GO" id="GO:0005886">
    <property type="term" value="C:plasma membrane"/>
    <property type="evidence" value="ECO:0007669"/>
    <property type="project" value="UniProtKB-SubCell"/>
</dbReference>
<dbReference type="InterPro" id="IPR052051">
    <property type="entry name" value="TCR_complex_component"/>
</dbReference>
<keyword evidence="5 8" id="KW-0472">Membrane</keyword>
<dbReference type="InterPro" id="IPR003599">
    <property type="entry name" value="Ig_sub"/>
</dbReference>
<dbReference type="GO" id="GO:0002376">
    <property type="term" value="P:immune system process"/>
    <property type="evidence" value="ECO:0007669"/>
    <property type="project" value="UniProtKB-KW"/>
</dbReference>
<feature type="transmembrane region" description="Helical" evidence="8">
    <location>
        <begin position="243"/>
        <end position="266"/>
    </location>
</feature>
<evidence type="ECO:0000313" key="12">
    <source>
        <dbReference type="Proteomes" id="UP001187415"/>
    </source>
</evidence>